<gene>
    <name evidence="4" type="primary">cheA_1</name>
    <name evidence="4" type="ORF">Poly59_29310</name>
</gene>
<dbReference type="EC" id="2.7.13.3" evidence="4"/>
<evidence type="ECO:0000256" key="2">
    <source>
        <dbReference type="SAM" id="MobiDB-lite"/>
    </source>
</evidence>
<name>A0A5C6EV42_9BACT</name>
<proteinExistence type="predicted"/>
<dbReference type="GO" id="GO:0004673">
    <property type="term" value="F:protein histidine kinase activity"/>
    <property type="evidence" value="ECO:0007669"/>
    <property type="project" value="UniProtKB-EC"/>
</dbReference>
<evidence type="ECO:0000259" key="3">
    <source>
        <dbReference type="PROSITE" id="PS50894"/>
    </source>
</evidence>
<sequence length="224" mass="24190">MHDAHMMQKFAKEAREHLSGIETSLHQLRTNGTVIDNDLVNSVMKSVRSIESSAKLLGFVQINSLSHRLENVLAALRDNKLIPSLANFVIILASTQRLRLLVDSIETSDQTNNSKHFAELDQLLAASAGKGKSNTARTAAKKARQSAVPRAKSATTGPRPKAKPSVATTIEGSLDEIIDLLDSAITDVGNSLEKPIVSKSRIDGSSTNIHHCDIPNVDGQDPDQ</sequence>
<dbReference type="InterPro" id="IPR036641">
    <property type="entry name" value="HPT_dom_sf"/>
</dbReference>
<evidence type="ECO:0000256" key="1">
    <source>
        <dbReference type="PROSITE-ProRule" id="PRU00110"/>
    </source>
</evidence>
<feature type="region of interest" description="Disordered" evidence="2">
    <location>
        <begin position="131"/>
        <end position="166"/>
    </location>
</feature>
<dbReference type="PANTHER" id="PTHR43395:SF10">
    <property type="entry name" value="CHEMOTAXIS PROTEIN CHEA"/>
    <property type="match status" value="1"/>
</dbReference>
<dbReference type="SUPFAM" id="SSF47226">
    <property type="entry name" value="Histidine-containing phosphotransfer domain, HPT domain"/>
    <property type="match status" value="1"/>
</dbReference>
<evidence type="ECO:0000313" key="5">
    <source>
        <dbReference type="Proteomes" id="UP000317977"/>
    </source>
</evidence>
<organism evidence="4 5">
    <name type="scientific">Rubripirellula reticaptiva</name>
    <dbReference type="NCBI Taxonomy" id="2528013"/>
    <lineage>
        <taxon>Bacteria</taxon>
        <taxon>Pseudomonadati</taxon>
        <taxon>Planctomycetota</taxon>
        <taxon>Planctomycetia</taxon>
        <taxon>Pirellulales</taxon>
        <taxon>Pirellulaceae</taxon>
        <taxon>Rubripirellula</taxon>
    </lineage>
</organism>
<dbReference type="PANTHER" id="PTHR43395">
    <property type="entry name" value="SENSOR HISTIDINE KINASE CHEA"/>
    <property type="match status" value="1"/>
</dbReference>
<dbReference type="AlphaFoldDB" id="A0A5C6EV42"/>
<dbReference type="Proteomes" id="UP000317977">
    <property type="component" value="Unassembled WGS sequence"/>
</dbReference>
<reference evidence="4 5" key="1">
    <citation type="submission" date="2019-02" db="EMBL/GenBank/DDBJ databases">
        <title>Deep-cultivation of Planctomycetes and their phenomic and genomic characterization uncovers novel biology.</title>
        <authorList>
            <person name="Wiegand S."/>
            <person name="Jogler M."/>
            <person name="Boedeker C."/>
            <person name="Pinto D."/>
            <person name="Vollmers J."/>
            <person name="Rivas-Marin E."/>
            <person name="Kohn T."/>
            <person name="Peeters S.H."/>
            <person name="Heuer A."/>
            <person name="Rast P."/>
            <person name="Oberbeckmann S."/>
            <person name="Bunk B."/>
            <person name="Jeske O."/>
            <person name="Meyerdierks A."/>
            <person name="Storesund J.E."/>
            <person name="Kallscheuer N."/>
            <person name="Luecker S."/>
            <person name="Lage O.M."/>
            <person name="Pohl T."/>
            <person name="Merkel B.J."/>
            <person name="Hornburger P."/>
            <person name="Mueller R.-W."/>
            <person name="Bruemmer F."/>
            <person name="Labrenz M."/>
            <person name="Spormann A.M."/>
            <person name="Op Den Camp H."/>
            <person name="Overmann J."/>
            <person name="Amann R."/>
            <person name="Jetten M.S.M."/>
            <person name="Mascher T."/>
            <person name="Medema M.H."/>
            <person name="Devos D.P."/>
            <person name="Kaster A.-K."/>
            <person name="Ovreas L."/>
            <person name="Rohde M."/>
            <person name="Galperin M.Y."/>
            <person name="Jogler C."/>
        </authorList>
    </citation>
    <scope>NUCLEOTIDE SEQUENCE [LARGE SCALE GENOMIC DNA]</scope>
    <source>
        <strain evidence="4 5">Poly59</strain>
    </source>
</reference>
<dbReference type="RefSeq" id="WP_146534717.1">
    <property type="nucleotide sequence ID" value="NZ_SJPX01000003.1"/>
</dbReference>
<comment type="caution">
    <text evidence="1">Lacks conserved residue(s) required for the propagation of feature annotation.</text>
</comment>
<feature type="region of interest" description="Disordered" evidence="2">
    <location>
        <begin position="202"/>
        <end position="224"/>
    </location>
</feature>
<dbReference type="GO" id="GO:0000160">
    <property type="term" value="P:phosphorelay signal transduction system"/>
    <property type="evidence" value="ECO:0007669"/>
    <property type="project" value="InterPro"/>
</dbReference>
<dbReference type="Pfam" id="PF01627">
    <property type="entry name" value="Hpt"/>
    <property type="match status" value="1"/>
</dbReference>
<protein>
    <submittedName>
        <fullName evidence="4">Chemotaxis protein CheA</fullName>
        <ecNumber evidence="4">2.7.13.3</ecNumber>
    </submittedName>
</protein>
<dbReference type="InterPro" id="IPR051315">
    <property type="entry name" value="Bact_Chemotaxis_CheA"/>
</dbReference>
<dbReference type="PROSITE" id="PS50894">
    <property type="entry name" value="HPT"/>
    <property type="match status" value="1"/>
</dbReference>
<keyword evidence="4" id="KW-0808">Transferase</keyword>
<dbReference type="EMBL" id="SJPX01000003">
    <property type="protein sequence ID" value="TWU51339.1"/>
    <property type="molecule type" value="Genomic_DNA"/>
</dbReference>
<accession>A0A5C6EV42</accession>
<dbReference type="Gene3D" id="1.20.120.160">
    <property type="entry name" value="HPT domain"/>
    <property type="match status" value="1"/>
</dbReference>
<evidence type="ECO:0000313" key="4">
    <source>
        <dbReference type="EMBL" id="TWU51339.1"/>
    </source>
</evidence>
<feature type="domain" description="HPt" evidence="3">
    <location>
        <begin position="1"/>
        <end position="108"/>
    </location>
</feature>
<dbReference type="SMART" id="SM00073">
    <property type="entry name" value="HPT"/>
    <property type="match status" value="1"/>
</dbReference>
<dbReference type="InterPro" id="IPR008207">
    <property type="entry name" value="Sig_transdc_His_kin_Hpt_dom"/>
</dbReference>
<comment type="caution">
    <text evidence="4">The sequence shown here is derived from an EMBL/GenBank/DDBJ whole genome shotgun (WGS) entry which is preliminary data.</text>
</comment>
<keyword evidence="5" id="KW-1185">Reference proteome</keyword>